<keyword evidence="11" id="KW-1185">Reference proteome</keyword>
<dbReference type="CDD" id="cd18115">
    <property type="entry name" value="ATP-synt_F1_beta_N"/>
    <property type="match status" value="1"/>
</dbReference>
<dbReference type="FunFam" id="3.40.50.10140:FF:000053">
    <property type="entry name" value="Uncharacterized protein"/>
    <property type="match status" value="1"/>
</dbReference>
<feature type="coiled-coil region" evidence="8">
    <location>
        <begin position="1097"/>
        <end position="1129"/>
    </location>
</feature>
<dbReference type="PROSITE" id="PS50104">
    <property type="entry name" value="TIR"/>
    <property type="match status" value="1"/>
</dbReference>
<dbReference type="InterPro" id="IPR036121">
    <property type="entry name" value="ATPase_F1/V1/A1_a/bsu_N_sf"/>
</dbReference>
<dbReference type="Proteomes" id="UP000005239">
    <property type="component" value="Unassembled WGS sequence"/>
</dbReference>
<organism evidence="10 11">
    <name type="scientific">Pristionchus pacificus</name>
    <name type="common">Parasitic nematode worm</name>
    <dbReference type="NCBI Taxonomy" id="54126"/>
    <lineage>
        <taxon>Eukaryota</taxon>
        <taxon>Metazoa</taxon>
        <taxon>Ecdysozoa</taxon>
        <taxon>Nematoda</taxon>
        <taxon>Chromadorea</taxon>
        <taxon>Rhabditida</taxon>
        <taxon>Rhabditina</taxon>
        <taxon>Diplogasteromorpha</taxon>
        <taxon>Diplogasteroidea</taxon>
        <taxon>Neodiplogasteridae</taxon>
        <taxon>Pristionchus</taxon>
    </lineage>
</organism>
<dbReference type="InterPro" id="IPR035897">
    <property type="entry name" value="Toll_tir_struct_dom_sf"/>
</dbReference>
<evidence type="ECO:0000256" key="6">
    <source>
        <dbReference type="ARBA" id="ARBA00023125"/>
    </source>
</evidence>
<dbReference type="InterPro" id="IPR000157">
    <property type="entry name" value="TIR_dom"/>
</dbReference>
<dbReference type="GO" id="GO:0003953">
    <property type="term" value="F:NAD+ nucleosidase activity"/>
    <property type="evidence" value="ECO:0007669"/>
    <property type="project" value="InterPro"/>
</dbReference>
<dbReference type="InterPro" id="IPR001766">
    <property type="entry name" value="Fork_head_dom"/>
</dbReference>
<keyword evidence="4" id="KW-0963">Cytoplasm</keyword>
<evidence type="ECO:0000256" key="2">
    <source>
        <dbReference type="ARBA" id="ARBA00008936"/>
    </source>
</evidence>
<evidence type="ECO:0000256" key="4">
    <source>
        <dbReference type="ARBA" id="ARBA00022490"/>
    </source>
</evidence>
<dbReference type="GO" id="GO:0048678">
    <property type="term" value="P:response to axon injury"/>
    <property type="evidence" value="ECO:0007669"/>
    <property type="project" value="InterPro"/>
</dbReference>
<dbReference type="InterPro" id="IPR039184">
    <property type="entry name" value="SARM1"/>
</dbReference>
<accession>A0A8R1UZ39</accession>
<dbReference type="SMART" id="SM00339">
    <property type="entry name" value="FH"/>
    <property type="match status" value="1"/>
</dbReference>
<evidence type="ECO:0000256" key="1">
    <source>
        <dbReference type="ARBA" id="ARBA00004496"/>
    </source>
</evidence>
<dbReference type="PROSITE" id="PS50039">
    <property type="entry name" value="FORK_HEAD_3"/>
    <property type="match status" value="1"/>
</dbReference>
<evidence type="ECO:0000256" key="9">
    <source>
        <dbReference type="SAM" id="MobiDB-lite"/>
    </source>
</evidence>
<evidence type="ECO:0000313" key="11">
    <source>
        <dbReference type="Proteomes" id="UP000005239"/>
    </source>
</evidence>
<dbReference type="GO" id="GO:0034128">
    <property type="term" value="P:negative regulation of MyD88-independent toll-like receptor signaling pathway"/>
    <property type="evidence" value="ECO:0007669"/>
    <property type="project" value="InterPro"/>
</dbReference>
<comment type="similarity">
    <text evidence="2">Belongs to the ATPase alpha/beta chains family.</text>
</comment>
<keyword evidence="5" id="KW-0677">Repeat</keyword>
<feature type="compositionally biased region" description="Acidic residues" evidence="9">
    <location>
        <begin position="1338"/>
        <end position="1359"/>
    </location>
</feature>
<evidence type="ECO:0000256" key="8">
    <source>
        <dbReference type="SAM" id="Coils"/>
    </source>
</evidence>
<dbReference type="GO" id="GO:0043565">
    <property type="term" value="F:sequence-specific DNA binding"/>
    <property type="evidence" value="ECO:0007669"/>
    <property type="project" value="InterPro"/>
</dbReference>
<dbReference type="GO" id="GO:0030425">
    <property type="term" value="C:dendrite"/>
    <property type="evidence" value="ECO:0000318"/>
    <property type="project" value="GO_Central"/>
</dbReference>
<evidence type="ECO:0000313" key="10">
    <source>
        <dbReference type="EnsemblMetazoa" id="PPA42149.1"/>
    </source>
</evidence>
<protein>
    <submittedName>
        <fullName evidence="10">Fork-head domain-containing protein</fullName>
    </submittedName>
</protein>
<dbReference type="GO" id="GO:0046034">
    <property type="term" value="P:ATP metabolic process"/>
    <property type="evidence" value="ECO:0007669"/>
    <property type="project" value="InterPro"/>
</dbReference>
<evidence type="ECO:0000256" key="7">
    <source>
        <dbReference type="PROSITE-ProRule" id="PRU00089"/>
    </source>
</evidence>
<dbReference type="GO" id="GO:0007165">
    <property type="term" value="P:signal transduction"/>
    <property type="evidence" value="ECO:0007669"/>
    <property type="project" value="InterPro"/>
</dbReference>
<name>A0A2A6C079_PRIPA</name>
<dbReference type="Gene3D" id="1.10.10.10">
    <property type="entry name" value="Winged helix-like DNA-binding domain superfamily/Winged helix DNA-binding domain"/>
    <property type="match status" value="1"/>
</dbReference>
<feature type="region of interest" description="Disordered" evidence="9">
    <location>
        <begin position="1337"/>
        <end position="1359"/>
    </location>
</feature>
<keyword evidence="6 7" id="KW-0238">DNA-binding</keyword>
<reference evidence="11" key="1">
    <citation type="journal article" date="2008" name="Nat. Genet.">
        <title>The Pristionchus pacificus genome provides a unique perspective on nematode lifestyle and parasitism.</title>
        <authorList>
            <person name="Dieterich C."/>
            <person name="Clifton S.W."/>
            <person name="Schuster L.N."/>
            <person name="Chinwalla A."/>
            <person name="Delehaunty K."/>
            <person name="Dinkelacker I."/>
            <person name="Fulton L."/>
            <person name="Fulton R."/>
            <person name="Godfrey J."/>
            <person name="Minx P."/>
            <person name="Mitreva M."/>
            <person name="Roeseler W."/>
            <person name="Tian H."/>
            <person name="Witte H."/>
            <person name="Yang S.P."/>
            <person name="Wilson R.K."/>
            <person name="Sommer R.J."/>
        </authorList>
    </citation>
    <scope>NUCLEOTIDE SEQUENCE [LARGE SCALE GENOMIC DNA]</scope>
    <source>
        <strain evidence="11">PS312</strain>
    </source>
</reference>
<dbReference type="SUPFAM" id="SSF46785">
    <property type="entry name" value="Winged helix' DNA-binding domain"/>
    <property type="match status" value="1"/>
</dbReference>
<dbReference type="InterPro" id="IPR004100">
    <property type="entry name" value="ATPase_F1/V1/A1_a/bsu_N"/>
</dbReference>
<feature type="region of interest" description="Disordered" evidence="9">
    <location>
        <begin position="1232"/>
        <end position="1309"/>
    </location>
</feature>
<accession>A0A2A6C079</accession>
<dbReference type="OrthoDB" id="202764at2759"/>
<dbReference type="GO" id="GO:0005737">
    <property type="term" value="C:cytoplasm"/>
    <property type="evidence" value="ECO:0007669"/>
    <property type="project" value="UniProtKB-SubCell"/>
</dbReference>
<feature type="region of interest" description="Disordered" evidence="9">
    <location>
        <begin position="400"/>
        <end position="427"/>
    </location>
</feature>
<dbReference type="GO" id="GO:0035591">
    <property type="term" value="F:signaling adaptor activity"/>
    <property type="evidence" value="ECO:0007669"/>
    <property type="project" value="InterPro"/>
</dbReference>
<feature type="DNA-binding region" description="Fork-head" evidence="7">
    <location>
        <begin position="235"/>
        <end position="303"/>
    </location>
</feature>
<feature type="compositionally biased region" description="Acidic residues" evidence="9">
    <location>
        <begin position="1246"/>
        <end position="1264"/>
    </location>
</feature>
<dbReference type="Pfam" id="PF00250">
    <property type="entry name" value="Forkhead"/>
    <property type="match status" value="1"/>
</dbReference>
<dbReference type="GO" id="GO:0003700">
    <property type="term" value="F:DNA-binding transcription factor activity"/>
    <property type="evidence" value="ECO:0007669"/>
    <property type="project" value="InterPro"/>
</dbReference>
<dbReference type="SUPFAM" id="SSF52200">
    <property type="entry name" value="Toll/Interleukin receptor TIR domain"/>
    <property type="match status" value="1"/>
</dbReference>
<sequence length="1474" mass="166432">MAMTDRVNFILAFNGVTYRFASMLVGDDLLRAVKTKVVAITNCKEAEMYWRDEESDIVLETVEDLATAIDYAKATRRKPSKTPCVTLVALVSAPPAEEEPLAQVHAVEEKPEESTATSFLDELLSGIQTVAITEPVAEPWQTMFSPTRVETEKGGDLKGNLKKMREMRKEAAAAAAAAAEVAAAFERDQIREMMRTAGCSPDLQQKTSKPTVEEQKRVREDSIRFLSEDFPERYSMAAAAIVNSERRMMTRKEMTEWAKITFPAFKTLGVRYKDDIRKSLRNGDCFVKIPRPTEGKKSLWTINSKYVIGDQMHLECEQNASNTSKRQTNNAIAPRLTVLMADTLPMKKQATVQPTRPSVAACDITAAGRKKAKLITDWARPVECVAKRTQQHCKNVAAAANNALQPEDERREGEQPASPMKKDAACQPARPRLSLIDITAAERIVKKTKKITDWAQPVTAVPKAARMGAKECDITATERKKVKKITDWAAPILAASAAPAAAATPKVECIAKISQERKKNAAAASLTLQHEGVLRLPMKKEPARMGGKILLDITAAERIVKKTRTITDWAHPVAASVAPMVECIDSALQQETVVNSQMKMEEPKKAVPIDGALRKETSVKIKVFISYRRKSGENLASLVRVLLQLRGYEALMVTDKWDTKTLEVMIKSAQHFIAVLTPESLHDFNNGDRFHKEFRYAFAHNKPIIPLFDQFFEFPDDEESIPQDIRKIASLSGVRWVHAYQEQCMNHVERKMRSNEKAAVVHNSSAVEVADAAASPKPAAVEVIAQPLPTLAGSLAKSKEDDDTKSLNVKVYVSYRRGHDDELASLVKAHLIQRGYEDFVDENDDTEPLAAKIQSAAHFIVLLTPFSFEYFKKDSLFSKELQCAVSHKRHPVFIVGKHFGYPARTCGREDPIPQEVRKMLEENEKGRYIIIKWNNEDQDESMDQLNIILRNFGHYYDRFYKKQERKMLQLECDAKRQTFTDYLDKHESMMKEDVKLVQTTAEDDDVTIKAEQLQSTRRAFIDDLEKRGREMIEPLQLLKKGESIMAKMQQSPAEKERANVDGVEVGVEALTQECNDIREREERKVVKEIEKSDKRFGHKLDKRIRAMKKEMKREKNRQLKQVAKAVRKQKAAAAAAAEARPMKSEVAAKTIGGCKGRIVAVIGAVVDVQFDEIPPPIFNALEVTGRSPRLLLEVSQHLGDCVARTIAMEKTEGLLRGDEVIDTGHPIKISATGIKVQQAEPPAEKEWEDVDEVKDEVEENEEDEWSHGEEDVVEDEATDRTDESLFGSTEDDGEQKNEDADEWSYDEEDDDIFEKVSTDCEDEEDEEELFEKVSTVDAGEEEIEHGDEWSCEEMEDEEKDTILHLSSIIDDDASEDVKEVELSILEESPALKEVAFERRMAEYAVKMEEFEEKMKALEKRVEQIEKKRNEDYDTDQEYDDLLGEREAARAALPALREEIQASLRAQAIKYKTKK</sequence>
<keyword evidence="3" id="KW-0813">Transport</keyword>
<dbReference type="SMART" id="SM00255">
    <property type="entry name" value="TIR"/>
    <property type="match status" value="1"/>
</dbReference>
<keyword evidence="8" id="KW-0175">Coiled coil</keyword>
<dbReference type="EnsemblMetazoa" id="PPA42149.1">
    <property type="protein sequence ID" value="PPA42149.1"/>
    <property type="gene ID" value="WBGene00280518"/>
</dbReference>
<dbReference type="Pfam" id="PF02874">
    <property type="entry name" value="ATP-synt_ab_N"/>
    <property type="match status" value="1"/>
</dbReference>
<gene>
    <name evidence="10" type="primary">WBGene00280518</name>
</gene>
<proteinExistence type="inferred from homology"/>
<dbReference type="Pfam" id="PF13676">
    <property type="entry name" value="TIR_2"/>
    <property type="match status" value="1"/>
</dbReference>
<feature type="compositionally biased region" description="Acidic residues" evidence="9">
    <location>
        <begin position="1289"/>
        <end position="1309"/>
    </location>
</feature>
<dbReference type="Gene3D" id="3.40.50.10140">
    <property type="entry name" value="Toll/interleukin-1 receptor homology (TIR) domain"/>
    <property type="match status" value="2"/>
</dbReference>
<dbReference type="PANTHER" id="PTHR22998:SF1">
    <property type="entry name" value="NAD(+) HYDROLASE SARM1"/>
    <property type="match status" value="1"/>
</dbReference>
<dbReference type="PANTHER" id="PTHR22998">
    <property type="entry name" value="SARM1"/>
    <property type="match status" value="1"/>
</dbReference>
<evidence type="ECO:0000256" key="3">
    <source>
        <dbReference type="ARBA" id="ARBA00022448"/>
    </source>
</evidence>
<comment type="subcellular location">
    <subcellularLocation>
        <location evidence="1">Cytoplasm</location>
    </subcellularLocation>
    <subcellularLocation>
        <location evidence="7">Nucleus</location>
    </subcellularLocation>
</comment>
<feature type="compositionally biased region" description="Basic and acidic residues" evidence="9">
    <location>
        <begin position="407"/>
        <end position="424"/>
    </location>
</feature>
<dbReference type="SUPFAM" id="SSF50615">
    <property type="entry name" value="N-terminal domain of alpha and beta subunits of F1 ATP synthase"/>
    <property type="match status" value="1"/>
</dbReference>
<dbReference type="InterPro" id="IPR036390">
    <property type="entry name" value="WH_DNA-bd_sf"/>
</dbReference>
<dbReference type="InterPro" id="IPR036388">
    <property type="entry name" value="WH-like_DNA-bd_sf"/>
</dbReference>
<dbReference type="GO" id="GO:0005634">
    <property type="term" value="C:nucleus"/>
    <property type="evidence" value="ECO:0007669"/>
    <property type="project" value="UniProtKB-SubCell"/>
</dbReference>
<feature type="coiled-coil region" evidence="8">
    <location>
        <begin position="1393"/>
        <end position="1458"/>
    </location>
</feature>
<dbReference type="Gene3D" id="2.40.10.170">
    <property type="match status" value="1"/>
</dbReference>
<evidence type="ECO:0000256" key="5">
    <source>
        <dbReference type="ARBA" id="ARBA00022737"/>
    </source>
</evidence>
<keyword evidence="7" id="KW-0539">Nucleus</keyword>
<reference evidence="10" key="2">
    <citation type="submission" date="2022-06" db="UniProtKB">
        <authorList>
            <consortium name="EnsemblMetazoa"/>
        </authorList>
    </citation>
    <scope>IDENTIFICATION</scope>
    <source>
        <strain evidence="10">PS312</strain>
    </source>
</reference>
<dbReference type="GO" id="GO:1902600">
    <property type="term" value="P:proton transmembrane transport"/>
    <property type="evidence" value="ECO:0007669"/>
    <property type="project" value="InterPro"/>
</dbReference>